<reference evidence="1" key="1">
    <citation type="submission" date="2023-02" db="EMBL/GenBank/DDBJ databases">
        <title>Nocardiopsis ansamitocini NBRC 112285.</title>
        <authorList>
            <person name="Ichikawa N."/>
            <person name="Sato H."/>
            <person name="Tonouchi N."/>
        </authorList>
    </citation>
    <scope>NUCLEOTIDE SEQUENCE</scope>
    <source>
        <strain evidence="1">NBRC 112285</strain>
    </source>
</reference>
<evidence type="ECO:0000313" key="2">
    <source>
        <dbReference type="Proteomes" id="UP001165092"/>
    </source>
</evidence>
<protein>
    <submittedName>
        <fullName evidence="1">Uncharacterized protein</fullName>
    </submittedName>
</protein>
<organism evidence="1 2">
    <name type="scientific">Nocardiopsis ansamitocini</name>
    <dbReference type="NCBI Taxonomy" id="1670832"/>
    <lineage>
        <taxon>Bacteria</taxon>
        <taxon>Bacillati</taxon>
        <taxon>Actinomycetota</taxon>
        <taxon>Actinomycetes</taxon>
        <taxon>Streptosporangiales</taxon>
        <taxon>Nocardiopsidaceae</taxon>
        <taxon>Nocardiopsis</taxon>
    </lineage>
</organism>
<comment type="caution">
    <text evidence="1">The sequence shown here is derived from an EMBL/GenBank/DDBJ whole genome shotgun (WGS) entry which is preliminary data.</text>
</comment>
<dbReference type="EMBL" id="BSQG01000004">
    <property type="protein sequence ID" value="GLU48256.1"/>
    <property type="molecule type" value="Genomic_DNA"/>
</dbReference>
<dbReference type="AlphaFoldDB" id="A0A9W6UGY8"/>
<gene>
    <name evidence="1" type="ORF">Nans01_26070</name>
</gene>
<name>A0A9W6UGY8_9ACTN</name>
<proteinExistence type="predicted"/>
<accession>A0A9W6UGY8</accession>
<dbReference type="Proteomes" id="UP001165092">
    <property type="component" value="Unassembled WGS sequence"/>
</dbReference>
<dbReference type="RefSeq" id="WP_285759731.1">
    <property type="nucleotide sequence ID" value="NZ_BSQG01000004.1"/>
</dbReference>
<evidence type="ECO:0000313" key="1">
    <source>
        <dbReference type="EMBL" id="GLU48256.1"/>
    </source>
</evidence>
<keyword evidence="2" id="KW-1185">Reference proteome</keyword>
<sequence length="466" mass="49215">MHVYNLAGAGALAPTYTTNQTFEANEWVADAAAGVGYSFLAAGAPNIVNSPNPRLRVSANGLFAVEDADLSRRQPKHFFATPVALAKWNKELARQGSLFQFFLDPPGTITFTLPGAAASTTLPRVRAANLSANVSGNDMTTTENCDVTVQEVTGSLRMPLPVLGNKVHIGSTPTQQLFFEYHVANHLAHAVPAEDLPLPPAATAILAQDTIAQCFGTATRAAAAGTVPIPHNPNLVTEMQALGVNEFARPTKVGQGLYSGSLGPSHPHAPSGHQVQDYRNNVLRSHLVSLSQVVWGSHWGGVVAVDGTDYLTLENYSRIGENSAGNGGGLFYFQMYGAGPGESWHEQWTPPPVHGKAFANPITVVVQADGPTGLQYFTPGSKDNHATIAGAANDLALQKALIEGLNYATVHLYATSLAEEYADRNRRTAWIGAVAALVAAPPAWAAPTTLSLARHVNAALTAVKQL</sequence>